<dbReference type="InterPro" id="IPR024623">
    <property type="entry name" value="YtxH"/>
</dbReference>
<dbReference type="EMBL" id="JAGQHR010000315">
    <property type="protein sequence ID" value="MCA9728171.1"/>
    <property type="molecule type" value="Genomic_DNA"/>
</dbReference>
<sequence>MASEGRDTALAFLLGVVAGGVTALLLAPDRGSETRRRLRDGARDLYQKGEGSFSTAKDLVGERAHELADTAKHRVDNLTQVARSQAGAVREAVNEGRDAYKRELSRTETD</sequence>
<reference evidence="1" key="1">
    <citation type="submission" date="2020-04" db="EMBL/GenBank/DDBJ databases">
        <authorList>
            <person name="Zhang T."/>
        </authorList>
    </citation>
    <scope>NUCLEOTIDE SEQUENCE</scope>
    <source>
        <strain evidence="1">HKST-UBA01</strain>
    </source>
</reference>
<gene>
    <name evidence="1" type="ORF">KC729_10840</name>
</gene>
<protein>
    <submittedName>
        <fullName evidence="1">YtxH domain-containing protein</fullName>
    </submittedName>
</protein>
<proteinExistence type="predicted"/>
<evidence type="ECO:0000313" key="1">
    <source>
        <dbReference type="EMBL" id="MCA9728171.1"/>
    </source>
</evidence>
<name>A0A956RP33_UNCEI</name>
<dbReference type="AlphaFoldDB" id="A0A956RP33"/>
<dbReference type="Pfam" id="PF12732">
    <property type="entry name" value="YtxH"/>
    <property type="match status" value="1"/>
</dbReference>
<accession>A0A956RP33</accession>
<dbReference type="Proteomes" id="UP000697710">
    <property type="component" value="Unassembled WGS sequence"/>
</dbReference>
<organism evidence="1 2">
    <name type="scientific">Eiseniibacteriota bacterium</name>
    <dbReference type="NCBI Taxonomy" id="2212470"/>
    <lineage>
        <taxon>Bacteria</taxon>
        <taxon>Candidatus Eiseniibacteriota</taxon>
    </lineage>
</organism>
<evidence type="ECO:0000313" key="2">
    <source>
        <dbReference type="Proteomes" id="UP000697710"/>
    </source>
</evidence>
<dbReference type="Gene3D" id="1.20.120.20">
    <property type="entry name" value="Apolipoprotein"/>
    <property type="match status" value="1"/>
</dbReference>
<comment type="caution">
    <text evidence="1">The sequence shown here is derived from an EMBL/GenBank/DDBJ whole genome shotgun (WGS) entry which is preliminary data.</text>
</comment>
<reference evidence="1" key="2">
    <citation type="journal article" date="2021" name="Microbiome">
        <title>Successional dynamics and alternative stable states in a saline activated sludge microbial community over 9 years.</title>
        <authorList>
            <person name="Wang Y."/>
            <person name="Ye J."/>
            <person name="Ju F."/>
            <person name="Liu L."/>
            <person name="Boyd J.A."/>
            <person name="Deng Y."/>
            <person name="Parks D.H."/>
            <person name="Jiang X."/>
            <person name="Yin X."/>
            <person name="Woodcroft B.J."/>
            <person name="Tyson G.W."/>
            <person name="Hugenholtz P."/>
            <person name="Polz M.F."/>
            <person name="Zhang T."/>
        </authorList>
    </citation>
    <scope>NUCLEOTIDE SEQUENCE</scope>
    <source>
        <strain evidence="1">HKST-UBA01</strain>
    </source>
</reference>